<feature type="domain" description="Serpin" evidence="1">
    <location>
        <begin position="3"/>
        <end position="55"/>
    </location>
</feature>
<dbReference type="Gene3D" id="2.30.39.10">
    <property type="entry name" value="Alpha-1-antitrypsin, domain 1"/>
    <property type="match status" value="1"/>
</dbReference>
<dbReference type="InterPro" id="IPR023796">
    <property type="entry name" value="Serpin_dom"/>
</dbReference>
<evidence type="ECO:0000313" key="3">
    <source>
        <dbReference type="Proteomes" id="UP000245207"/>
    </source>
</evidence>
<sequence>MTSKKKQFVRDYDGFKVLRLPYSQGEDERHFTMYFFLPNEKDGLPQLIQKIGSESDFLDHHMPYNRFKLDCSGVPTGKHLTSSLSFLRQPVHDLNALFFSACVLNGLMASQVVGLVCCLQTGYPV</sequence>
<gene>
    <name evidence="2" type="ORF">CTI12_AA609470</name>
</gene>
<dbReference type="SUPFAM" id="SSF56574">
    <property type="entry name" value="Serpins"/>
    <property type="match status" value="1"/>
</dbReference>
<dbReference type="EMBL" id="PKPP01020008">
    <property type="protein sequence ID" value="PWA35438.1"/>
    <property type="molecule type" value="Genomic_DNA"/>
</dbReference>
<protein>
    <submittedName>
        <fullName evidence="2">Serpin-ZX-like protein</fullName>
    </submittedName>
</protein>
<name>A0A2U1KFF4_ARTAN</name>
<proteinExistence type="predicted"/>
<dbReference type="InterPro" id="IPR042185">
    <property type="entry name" value="Serpin_sf_2"/>
</dbReference>
<dbReference type="Pfam" id="PF00079">
    <property type="entry name" value="Serpin"/>
    <property type="match status" value="1"/>
</dbReference>
<dbReference type="InterPro" id="IPR036186">
    <property type="entry name" value="Serpin_sf"/>
</dbReference>
<dbReference type="AlphaFoldDB" id="A0A2U1KFF4"/>
<organism evidence="2 3">
    <name type="scientific">Artemisia annua</name>
    <name type="common">Sweet wormwood</name>
    <dbReference type="NCBI Taxonomy" id="35608"/>
    <lineage>
        <taxon>Eukaryota</taxon>
        <taxon>Viridiplantae</taxon>
        <taxon>Streptophyta</taxon>
        <taxon>Embryophyta</taxon>
        <taxon>Tracheophyta</taxon>
        <taxon>Spermatophyta</taxon>
        <taxon>Magnoliopsida</taxon>
        <taxon>eudicotyledons</taxon>
        <taxon>Gunneridae</taxon>
        <taxon>Pentapetalae</taxon>
        <taxon>asterids</taxon>
        <taxon>campanulids</taxon>
        <taxon>Asterales</taxon>
        <taxon>Asteraceae</taxon>
        <taxon>Asteroideae</taxon>
        <taxon>Anthemideae</taxon>
        <taxon>Artemisiinae</taxon>
        <taxon>Artemisia</taxon>
    </lineage>
</organism>
<dbReference type="STRING" id="35608.A0A2U1KFF4"/>
<evidence type="ECO:0000259" key="1">
    <source>
        <dbReference type="Pfam" id="PF00079"/>
    </source>
</evidence>
<comment type="caution">
    <text evidence="2">The sequence shown here is derived from an EMBL/GenBank/DDBJ whole genome shotgun (WGS) entry which is preliminary data.</text>
</comment>
<dbReference type="Proteomes" id="UP000245207">
    <property type="component" value="Unassembled WGS sequence"/>
</dbReference>
<evidence type="ECO:0000313" key="2">
    <source>
        <dbReference type="EMBL" id="PWA35438.1"/>
    </source>
</evidence>
<reference evidence="2 3" key="1">
    <citation type="journal article" date="2018" name="Mol. Plant">
        <title>The genome of Artemisia annua provides insight into the evolution of Asteraceae family and artemisinin biosynthesis.</title>
        <authorList>
            <person name="Shen Q."/>
            <person name="Zhang L."/>
            <person name="Liao Z."/>
            <person name="Wang S."/>
            <person name="Yan T."/>
            <person name="Shi P."/>
            <person name="Liu M."/>
            <person name="Fu X."/>
            <person name="Pan Q."/>
            <person name="Wang Y."/>
            <person name="Lv Z."/>
            <person name="Lu X."/>
            <person name="Zhang F."/>
            <person name="Jiang W."/>
            <person name="Ma Y."/>
            <person name="Chen M."/>
            <person name="Hao X."/>
            <person name="Li L."/>
            <person name="Tang Y."/>
            <person name="Lv G."/>
            <person name="Zhou Y."/>
            <person name="Sun X."/>
            <person name="Brodelius P.E."/>
            <person name="Rose J.K.C."/>
            <person name="Tang K."/>
        </authorList>
    </citation>
    <scope>NUCLEOTIDE SEQUENCE [LARGE SCALE GENOMIC DNA]</scope>
    <source>
        <strain evidence="3">cv. Huhao1</strain>
        <tissue evidence="2">Leaf</tissue>
    </source>
</reference>
<dbReference type="OrthoDB" id="1063785at2759"/>
<keyword evidence="3" id="KW-1185">Reference proteome</keyword>
<accession>A0A2U1KFF4</accession>